<feature type="compositionally biased region" description="Polar residues" evidence="1">
    <location>
        <begin position="1"/>
        <end position="16"/>
    </location>
</feature>
<comment type="caution">
    <text evidence="2">The sequence shown here is derived from an EMBL/GenBank/DDBJ whole genome shotgun (WGS) entry which is preliminary data.</text>
</comment>
<name>A0A226EWS1_FOLCA</name>
<dbReference type="Proteomes" id="UP000198287">
    <property type="component" value="Unassembled WGS sequence"/>
</dbReference>
<evidence type="ECO:0000256" key="1">
    <source>
        <dbReference type="SAM" id="MobiDB-lite"/>
    </source>
</evidence>
<sequence length="488" mass="54479">MQNENTNQIPNTSQKDLSLEDKNGPNLIVTNVRSLSDKNTTSGEHDDMMSPPPEKKVKASESSSNDDPGKTSDNSEPLKQVTFIFLTRSTPLPSPVVNLGSQLPINDTQTSADPRTTTTAPIRNQLSICMICNNDLNPAKSPTLSARAQTKCQLINGVDPKVGDLLKWVVYDENLLQHTFHSLPPPPPKSIERRKLCSPCSTHLKNVYESVKKLRKAFNPEGYLGNYIMKKDEAISQNTTATPKYTRTVSTQTWSPLTKTKDVLSKPISAQIKESVKNVRQHTSFTQSVRKMLRQQMISLTKTNGLLNYTGGETGSEDLNFTQINKDLEIFVKTKCPLLWKVLLALFQRNYRTADVNFTMEMQIALGIAGRVHNQTCSRLQRDMAIFLWRNGASKNVIETLHGLGLSRSYVASLKLPEVKLIPKSRVKTANKNKENKKTLKFKSTKKIVRKYAGIAKNRAAKVKAAVSPSTKLKIKIKTKNKTTGSQK</sequence>
<dbReference type="AlphaFoldDB" id="A0A226EWS1"/>
<dbReference type="OrthoDB" id="2496395at2759"/>
<feature type="compositionally biased region" description="Polar residues" evidence="1">
    <location>
        <begin position="28"/>
        <end position="42"/>
    </location>
</feature>
<proteinExistence type="predicted"/>
<accession>A0A226EWS1</accession>
<evidence type="ECO:0000313" key="2">
    <source>
        <dbReference type="EMBL" id="OXA62042.1"/>
    </source>
</evidence>
<evidence type="ECO:0000313" key="3">
    <source>
        <dbReference type="Proteomes" id="UP000198287"/>
    </source>
</evidence>
<feature type="compositionally biased region" description="Polar residues" evidence="1">
    <location>
        <begin position="60"/>
        <end position="77"/>
    </location>
</feature>
<feature type="region of interest" description="Disordered" evidence="1">
    <location>
        <begin position="1"/>
        <end position="77"/>
    </location>
</feature>
<feature type="compositionally biased region" description="Basic and acidic residues" evidence="1">
    <location>
        <begin position="43"/>
        <end position="59"/>
    </location>
</feature>
<reference evidence="2 3" key="1">
    <citation type="submission" date="2015-12" db="EMBL/GenBank/DDBJ databases">
        <title>The genome of Folsomia candida.</title>
        <authorList>
            <person name="Faddeeva A."/>
            <person name="Derks M.F."/>
            <person name="Anvar Y."/>
            <person name="Smit S."/>
            <person name="Van Straalen N."/>
            <person name="Roelofs D."/>
        </authorList>
    </citation>
    <scope>NUCLEOTIDE SEQUENCE [LARGE SCALE GENOMIC DNA]</scope>
    <source>
        <strain evidence="2 3">VU population</strain>
        <tissue evidence="2">Whole body</tissue>
    </source>
</reference>
<organism evidence="2 3">
    <name type="scientific">Folsomia candida</name>
    <name type="common">Springtail</name>
    <dbReference type="NCBI Taxonomy" id="158441"/>
    <lineage>
        <taxon>Eukaryota</taxon>
        <taxon>Metazoa</taxon>
        <taxon>Ecdysozoa</taxon>
        <taxon>Arthropoda</taxon>
        <taxon>Hexapoda</taxon>
        <taxon>Collembola</taxon>
        <taxon>Entomobryomorpha</taxon>
        <taxon>Isotomoidea</taxon>
        <taxon>Isotomidae</taxon>
        <taxon>Proisotominae</taxon>
        <taxon>Folsomia</taxon>
    </lineage>
</organism>
<dbReference type="EMBL" id="LNIX01000001">
    <property type="protein sequence ID" value="OXA62042.1"/>
    <property type="molecule type" value="Genomic_DNA"/>
</dbReference>
<keyword evidence="3" id="KW-1185">Reference proteome</keyword>
<protein>
    <submittedName>
        <fullName evidence="2">Uncharacterized protein</fullName>
    </submittedName>
</protein>
<gene>
    <name evidence="2" type="ORF">Fcan01_01192</name>
</gene>